<proteinExistence type="predicted"/>
<organism evidence="1 2">
    <name type="scientific">Klebsiella phage vB_Kpl_K56PH164C1</name>
    <dbReference type="NCBI Taxonomy" id="3071653"/>
    <lineage>
        <taxon>Viruses</taxon>
        <taxon>Duplodnaviria</taxon>
        <taxon>Heunggongvirae</taxon>
        <taxon>Uroviricota</taxon>
        <taxon>Caudoviricetes</taxon>
        <taxon>Autographivirales</taxon>
        <taxon>Autotranscriptaviridae</taxon>
        <taxon>Studiervirinae</taxon>
        <taxon>Przondovirus</taxon>
        <taxon>Przondovirus K56PH164C1</taxon>
    </lineage>
</organism>
<name>A0AAV1MBX3_9CAUD</name>
<keyword evidence="2" id="KW-1185">Reference proteome</keyword>
<reference evidence="1 2" key="1">
    <citation type="submission" date="2023-10" db="EMBL/GenBank/DDBJ databases">
        <authorList>
            <person name="Robby Concha-Eloko"/>
            <person name="Pilar Barberan- Martinez"/>
            <person name="Rafael Sanjuan"/>
            <person name="Pilar Domingo-Calap"/>
        </authorList>
    </citation>
    <scope>NUCLEOTIDE SEQUENCE [LARGE SCALE GENOMIC DNA]</scope>
</reference>
<sequence length="46" mass="5255">MAFAKKKIYTTKIGTCEPYAYFNKPDYGGEGPSYCLNLKEIHHGIR</sequence>
<protein>
    <submittedName>
        <fullName evidence="1">Uncharacterized protein</fullName>
    </submittedName>
</protein>
<evidence type="ECO:0000313" key="1">
    <source>
        <dbReference type="EMBL" id="CAK6589177.1"/>
    </source>
</evidence>
<dbReference type="Proteomes" id="UP001497544">
    <property type="component" value="Chromosome"/>
</dbReference>
<accession>A0AAV1MBX3</accession>
<dbReference type="EMBL" id="OY977469">
    <property type="protein sequence ID" value="CAK6589177.1"/>
    <property type="molecule type" value="Genomic_DNA"/>
</dbReference>
<evidence type="ECO:0000313" key="2">
    <source>
        <dbReference type="Proteomes" id="UP001497544"/>
    </source>
</evidence>
<gene>
    <name evidence="1" type="ORF">K56PH164C1_LOCUS20</name>
</gene>